<keyword evidence="5" id="KW-0560">Oxidoreductase</keyword>
<evidence type="ECO:0000256" key="4">
    <source>
        <dbReference type="ARBA" id="ARBA00022827"/>
    </source>
</evidence>
<dbReference type="Proteomes" id="UP000250028">
    <property type="component" value="Unassembled WGS sequence"/>
</dbReference>
<feature type="domain" description="Acyl-CoA dehydrogenase/oxidase N-terminal" evidence="7">
    <location>
        <begin position="11"/>
        <end position="115"/>
    </location>
</feature>
<dbReference type="GO" id="GO:0003995">
    <property type="term" value="F:acyl-CoA dehydrogenase activity"/>
    <property type="evidence" value="ECO:0007669"/>
    <property type="project" value="TreeGrafter"/>
</dbReference>
<dbReference type="EMBL" id="UESZ01000001">
    <property type="protein sequence ID" value="SSA35874.1"/>
    <property type="molecule type" value="Genomic_DNA"/>
</dbReference>
<protein>
    <submittedName>
        <fullName evidence="8">Acyl-CoA dehydrogenase</fullName>
    </submittedName>
</protein>
<dbReference type="InterPro" id="IPR009075">
    <property type="entry name" value="AcylCo_DH/oxidase_C"/>
</dbReference>
<dbReference type="AlphaFoldDB" id="A0A2Y8ZUZ8"/>
<evidence type="ECO:0000313" key="9">
    <source>
        <dbReference type="Proteomes" id="UP000250028"/>
    </source>
</evidence>
<accession>A0A2Y8ZUZ8</accession>
<evidence type="ECO:0000313" key="8">
    <source>
        <dbReference type="EMBL" id="SSA35874.1"/>
    </source>
</evidence>
<dbReference type="Pfam" id="PF02771">
    <property type="entry name" value="Acyl-CoA_dh_N"/>
    <property type="match status" value="1"/>
</dbReference>
<evidence type="ECO:0000256" key="5">
    <source>
        <dbReference type="ARBA" id="ARBA00023002"/>
    </source>
</evidence>
<evidence type="ECO:0000256" key="1">
    <source>
        <dbReference type="ARBA" id="ARBA00001974"/>
    </source>
</evidence>
<dbReference type="InterPro" id="IPR009100">
    <property type="entry name" value="AcylCoA_DH/oxidase_NM_dom_sf"/>
</dbReference>
<proteinExistence type="inferred from homology"/>
<organism evidence="8 9">
    <name type="scientific">Branchiibius hedensis</name>
    <dbReference type="NCBI Taxonomy" id="672460"/>
    <lineage>
        <taxon>Bacteria</taxon>
        <taxon>Bacillati</taxon>
        <taxon>Actinomycetota</taxon>
        <taxon>Actinomycetes</taxon>
        <taxon>Micrococcales</taxon>
        <taxon>Dermacoccaceae</taxon>
        <taxon>Branchiibius</taxon>
    </lineage>
</organism>
<feature type="domain" description="Acyl-CoA dehydrogenase/oxidase C-terminal" evidence="6">
    <location>
        <begin position="233"/>
        <end position="362"/>
    </location>
</feature>
<keyword evidence="4" id="KW-0274">FAD</keyword>
<gene>
    <name evidence="8" type="ORF">SAMN04489750_3249</name>
</gene>
<dbReference type="SUPFAM" id="SSF47203">
    <property type="entry name" value="Acyl-CoA dehydrogenase C-terminal domain-like"/>
    <property type="match status" value="1"/>
</dbReference>
<keyword evidence="9" id="KW-1185">Reference proteome</keyword>
<dbReference type="InterPro" id="IPR046373">
    <property type="entry name" value="Acyl-CoA_Oxase/DH_mid-dom_sf"/>
</dbReference>
<dbReference type="OrthoDB" id="7328575at2"/>
<dbReference type="Gene3D" id="1.20.140.10">
    <property type="entry name" value="Butyryl-CoA Dehydrogenase, subunit A, domain 3"/>
    <property type="match status" value="1"/>
</dbReference>
<comment type="similarity">
    <text evidence="2">Belongs to the acyl-CoA dehydrogenase family.</text>
</comment>
<sequence length="381" mass="39072">MEFALDDVLRELLMLAREVFADHSDPERLSALASQGSAVDPDLWAALAASGLLGVSLPEQVGGGDLGMVALALVLEEQGAHLAQVPLWSAAVAARCIAAGPHELAGAVLPTYVDGGCRIALGLEEAASPDCLLPTTWCEPSVGQATVRSVPATHVVTGAKVLIPAGGDAAVLVLTAMTADGPVVLAVDPEGAGVQATMSRTTSCDTAATVDLDRAPAVQVAGPGPAGVPRLLAEAQTALAACQTGVARGATRLAADYVSSREQFGRPIGTFQAVQHKVADCHIDVSAQRATCWQAAYALDAADTPTDQTLAHAHVAAWWAQRAGLDVVHRVLHLHGGMGVDVDYPAHRYFLRGKENASFFGAQQQSLASLGTLVALGGVSA</sequence>
<evidence type="ECO:0000256" key="3">
    <source>
        <dbReference type="ARBA" id="ARBA00022630"/>
    </source>
</evidence>
<dbReference type="InterPro" id="IPR036250">
    <property type="entry name" value="AcylCo_DH-like_C"/>
</dbReference>
<dbReference type="InterPro" id="IPR037069">
    <property type="entry name" value="AcylCoA_DH/ox_N_sf"/>
</dbReference>
<dbReference type="Pfam" id="PF00441">
    <property type="entry name" value="Acyl-CoA_dh_1"/>
    <property type="match status" value="1"/>
</dbReference>
<evidence type="ECO:0000256" key="2">
    <source>
        <dbReference type="ARBA" id="ARBA00009347"/>
    </source>
</evidence>
<dbReference type="PANTHER" id="PTHR43884">
    <property type="entry name" value="ACYL-COA DEHYDROGENASE"/>
    <property type="match status" value="1"/>
</dbReference>
<evidence type="ECO:0000259" key="7">
    <source>
        <dbReference type="Pfam" id="PF02771"/>
    </source>
</evidence>
<name>A0A2Y8ZUZ8_9MICO</name>
<dbReference type="Gene3D" id="1.10.540.10">
    <property type="entry name" value="Acyl-CoA dehydrogenase/oxidase, N-terminal domain"/>
    <property type="match status" value="1"/>
</dbReference>
<dbReference type="SUPFAM" id="SSF56645">
    <property type="entry name" value="Acyl-CoA dehydrogenase NM domain-like"/>
    <property type="match status" value="1"/>
</dbReference>
<evidence type="ECO:0000259" key="6">
    <source>
        <dbReference type="Pfam" id="PF00441"/>
    </source>
</evidence>
<dbReference type="GO" id="GO:0050660">
    <property type="term" value="F:flavin adenine dinucleotide binding"/>
    <property type="evidence" value="ECO:0007669"/>
    <property type="project" value="InterPro"/>
</dbReference>
<dbReference type="RefSeq" id="WP_109687432.1">
    <property type="nucleotide sequence ID" value="NZ_QGDN01000001.1"/>
</dbReference>
<dbReference type="PANTHER" id="PTHR43884:SF20">
    <property type="entry name" value="ACYL-COA DEHYDROGENASE FADE28"/>
    <property type="match status" value="1"/>
</dbReference>
<comment type="cofactor">
    <cofactor evidence="1">
        <name>FAD</name>
        <dbReference type="ChEBI" id="CHEBI:57692"/>
    </cofactor>
</comment>
<dbReference type="Gene3D" id="2.40.110.10">
    <property type="entry name" value="Butyryl-CoA Dehydrogenase, subunit A, domain 2"/>
    <property type="match status" value="1"/>
</dbReference>
<keyword evidence="3" id="KW-0285">Flavoprotein</keyword>
<reference evidence="9" key="1">
    <citation type="submission" date="2016-10" db="EMBL/GenBank/DDBJ databases">
        <authorList>
            <person name="Varghese N."/>
            <person name="Submissions S."/>
        </authorList>
    </citation>
    <scope>NUCLEOTIDE SEQUENCE [LARGE SCALE GENOMIC DNA]</scope>
    <source>
        <strain evidence="9">DSM 22951</strain>
    </source>
</reference>
<dbReference type="InterPro" id="IPR013786">
    <property type="entry name" value="AcylCoA_DH/ox_N"/>
</dbReference>